<evidence type="ECO:0000313" key="2">
    <source>
        <dbReference type="EMBL" id="SVD33793.1"/>
    </source>
</evidence>
<organism evidence="2">
    <name type="scientific">marine metagenome</name>
    <dbReference type="NCBI Taxonomy" id="408172"/>
    <lineage>
        <taxon>unclassified sequences</taxon>
        <taxon>metagenomes</taxon>
        <taxon>ecological metagenomes</taxon>
    </lineage>
</organism>
<reference evidence="2" key="1">
    <citation type="submission" date="2018-05" db="EMBL/GenBank/DDBJ databases">
        <authorList>
            <person name="Lanie J.A."/>
            <person name="Ng W.-L."/>
            <person name="Kazmierczak K.M."/>
            <person name="Andrzejewski T.M."/>
            <person name="Davidsen T.M."/>
            <person name="Wayne K.J."/>
            <person name="Tettelin H."/>
            <person name="Glass J.I."/>
            <person name="Rusch D."/>
            <person name="Podicherti R."/>
            <person name="Tsui H.-C.T."/>
            <person name="Winkler M.E."/>
        </authorList>
    </citation>
    <scope>NUCLEOTIDE SEQUENCE</scope>
</reference>
<dbReference type="EMBL" id="UINC01144345">
    <property type="protein sequence ID" value="SVD33793.1"/>
    <property type="molecule type" value="Genomic_DNA"/>
</dbReference>
<sequence>VSFDAFVNAGDPTDGAYIRRGNRETTLNRDEG</sequence>
<name>A0A382UHN0_9ZZZZ</name>
<evidence type="ECO:0000256" key="1">
    <source>
        <dbReference type="SAM" id="MobiDB-lite"/>
    </source>
</evidence>
<protein>
    <submittedName>
        <fullName evidence="2">Uncharacterized protein</fullName>
    </submittedName>
</protein>
<accession>A0A382UHN0</accession>
<feature type="compositionally biased region" description="Basic and acidic residues" evidence="1">
    <location>
        <begin position="21"/>
        <end position="32"/>
    </location>
</feature>
<feature type="non-terminal residue" evidence="2">
    <location>
        <position position="1"/>
    </location>
</feature>
<dbReference type="AlphaFoldDB" id="A0A382UHN0"/>
<gene>
    <name evidence="2" type="ORF">METZ01_LOCUS386647</name>
</gene>
<feature type="region of interest" description="Disordered" evidence="1">
    <location>
        <begin position="1"/>
        <end position="32"/>
    </location>
</feature>
<proteinExistence type="predicted"/>